<protein>
    <submittedName>
        <fullName evidence="1">Cation transporter</fullName>
    </submittedName>
</protein>
<dbReference type="Proteomes" id="UP001319883">
    <property type="component" value="Unassembled WGS sequence"/>
</dbReference>
<proteinExistence type="predicted"/>
<comment type="caution">
    <text evidence="1">The sequence shown here is derived from an EMBL/GenBank/DDBJ whole genome shotgun (WGS) entry which is preliminary data.</text>
</comment>
<evidence type="ECO:0000313" key="1">
    <source>
        <dbReference type="EMBL" id="MBZ9567115.1"/>
    </source>
</evidence>
<evidence type="ECO:0000313" key="2">
    <source>
        <dbReference type="Proteomes" id="UP001319883"/>
    </source>
</evidence>
<sequence>MSDKERRLGVSEANLVTRKLRLRACSESALQAAIGEIDALFGLESVTYLPRKRRLDVAYDATRLCLDHIRTILSRHAITVSNGWWERVRENHYRFVDQNIKDNASQEPWSCH</sequence>
<keyword evidence="2" id="KW-1185">Reference proteome</keyword>
<organism evidence="1 2">
    <name type="scientific">Modicisalibacter tunisiensis</name>
    <dbReference type="NCBI Taxonomy" id="390637"/>
    <lineage>
        <taxon>Bacteria</taxon>
        <taxon>Pseudomonadati</taxon>
        <taxon>Pseudomonadota</taxon>
        <taxon>Gammaproteobacteria</taxon>
        <taxon>Oceanospirillales</taxon>
        <taxon>Halomonadaceae</taxon>
        <taxon>Modicisalibacter</taxon>
    </lineage>
</organism>
<dbReference type="RefSeq" id="WP_224420472.1">
    <property type="nucleotide sequence ID" value="NZ_JAGXFD010000001.1"/>
</dbReference>
<gene>
    <name evidence="1" type="ORF">KGQ91_05340</name>
</gene>
<name>A0ABS7WWY1_9GAMM</name>
<reference evidence="1 2" key="1">
    <citation type="submission" date="2021-05" db="EMBL/GenBank/DDBJ databases">
        <title>Petroleum and Energy Research Collection (APPE): ex situ preservation of microbial diversity associated with the oil industry and exploitation of its biotechnological potential.</title>
        <authorList>
            <person name="Paixao C.T.M."/>
            <person name="Gomes M.B."/>
            <person name="Oliveira V.M."/>
        </authorList>
    </citation>
    <scope>NUCLEOTIDE SEQUENCE [LARGE SCALE GENOMIC DNA]</scope>
    <source>
        <strain evidence="1 2">LIT2</strain>
    </source>
</reference>
<accession>A0ABS7WWY1</accession>
<dbReference type="EMBL" id="JAGXFD010000001">
    <property type="protein sequence ID" value="MBZ9567115.1"/>
    <property type="molecule type" value="Genomic_DNA"/>
</dbReference>